<dbReference type="EMBL" id="AALMIS010000042">
    <property type="protein sequence ID" value="EDB1111317.1"/>
    <property type="molecule type" value="Genomic_DNA"/>
</dbReference>
<keyword evidence="1" id="KW-0418">Kinase</keyword>
<sequence length="76" mass="9274">MEKKEIAKIINKDIKTLYNWEKNNPNLYKAVFNYFSKKENNPLESKLLELFEKLDEKEKKYYIADMEARILKKEIN</sequence>
<protein>
    <submittedName>
        <fullName evidence="1">Histidine kinase</fullName>
    </submittedName>
</protein>
<accession>A0A610RXC8</accession>
<organism evidence="1">
    <name type="scientific">Campylobacter jejuni</name>
    <dbReference type="NCBI Taxonomy" id="197"/>
    <lineage>
        <taxon>Bacteria</taxon>
        <taxon>Pseudomonadati</taxon>
        <taxon>Campylobacterota</taxon>
        <taxon>Epsilonproteobacteria</taxon>
        <taxon>Campylobacterales</taxon>
        <taxon>Campylobacteraceae</taxon>
        <taxon>Campylobacter</taxon>
    </lineage>
</organism>
<keyword evidence="1" id="KW-0808">Transferase</keyword>
<name>A0A610RXC8_CAMJU</name>
<evidence type="ECO:0000313" key="1">
    <source>
        <dbReference type="EMBL" id="EDB1111317.1"/>
    </source>
</evidence>
<dbReference type="GO" id="GO:0016301">
    <property type="term" value="F:kinase activity"/>
    <property type="evidence" value="ECO:0007669"/>
    <property type="project" value="UniProtKB-KW"/>
</dbReference>
<dbReference type="AlphaFoldDB" id="A0A610RXC8"/>
<dbReference type="RefSeq" id="WP_002874730.1">
    <property type="nucleotide sequence ID" value="NZ_JAWJCF010000394.1"/>
</dbReference>
<reference evidence="1" key="1">
    <citation type="submission" date="2019-10" db="EMBL/GenBank/DDBJ databases">
        <authorList>
            <consortium name="NARMS: The National Antimicrobial Resistance Monitoring System"/>
        </authorList>
    </citation>
    <scope>NUCLEOTIDE SEQUENCE</scope>
    <source>
        <strain evidence="1">CVM N19C214</strain>
    </source>
</reference>
<gene>
    <name evidence="1" type="ORF">F9I23_07805</name>
</gene>
<proteinExistence type="predicted"/>
<comment type="caution">
    <text evidence="1">The sequence shown here is derived from an EMBL/GenBank/DDBJ whole genome shotgun (WGS) entry which is preliminary data.</text>
</comment>